<dbReference type="EMBL" id="CH981532">
    <property type="protein sequence ID" value="EDK47182.1"/>
    <property type="molecule type" value="Genomic_DNA"/>
</dbReference>
<dbReference type="InterPro" id="IPR016084">
    <property type="entry name" value="Haem_Oase-like_multi-hlx"/>
</dbReference>
<dbReference type="HOGENOM" id="CLU_077537_0_0_1"/>
<dbReference type="Gene3D" id="1.20.910.10">
    <property type="entry name" value="Heme oxygenase-like"/>
    <property type="match status" value="1"/>
</dbReference>
<evidence type="ECO:0000313" key="4">
    <source>
        <dbReference type="EMBL" id="EDK47182.1"/>
    </source>
</evidence>
<evidence type="ECO:0000256" key="1">
    <source>
        <dbReference type="PIRSR" id="PIRSR003170-1"/>
    </source>
</evidence>
<evidence type="ECO:0000313" key="5">
    <source>
        <dbReference type="Proteomes" id="UP000001996"/>
    </source>
</evidence>
<dbReference type="CDD" id="cd19358">
    <property type="entry name" value="TenA_E_Spr0628-like"/>
    <property type="match status" value="1"/>
</dbReference>
<dbReference type="SUPFAM" id="SSF48613">
    <property type="entry name" value="Heme oxygenase-like"/>
    <property type="match status" value="1"/>
</dbReference>
<dbReference type="PIRSF" id="PIRSF003170">
    <property type="entry name" value="Pet18p"/>
    <property type="match status" value="1"/>
</dbReference>
<name>A5E6X4_LODEL</name>
<feature type="binding site" evidence="2">
    <location>
        <position position="138"/>
    </location>
    <ligand>
        <name>substrate</name>
    </ligand>
</feature>
<reference evidence="4 5" key="1">
    <citation type="journal article" date="2009" name="Nature">
        <title>Evolution of pathogenicity and sexual reproduction in eight Candida genomes.</title>
        <authorList>
            <person name="Butler G."/>
            <person name="Rasmussen M.D."/>
            <person name="Lin M.F."/>
            <person name="Santos M.A."/>
            <person name="Sakthikumar S."/>
            <person name="Munro C.A."/>
            <person name="Rheinbay E."/>
            <person name="Grabherr M."/>
            <person name="Forche A."/>
            <person name="Reedy J.L."/>
            <person name="Agrafioti I."/>
            <person name="Arnaud M.B."/>
            <person name="Bates S."/>
            <person name="Brown A.J."/>
            <person name="Brunke S."/>
            <person name="Costanzo M.C."/>
            <person name="Fitzpatrick D.A."/>
            <person name="de Groot P.W."/>
            <person name="Harris D."/>
            <person name="Hoyer L.L."/>
            <person name="Hube B."/>
            <person name="Klis F.M."/>
            <person name="Kodira C."/>
            <person name="Lennard N."/>
            <person name="Logue M.E."/>
            <person name="Martin R."/>
            <person name="Neiman A.M."/>
            <person name="Nikolaou E."/>
            <person name="Quail M.A."/>
            <person name="Quinn J."/>
            <person name="Santos M.C."/>
            <person name="Schmitzberger F.F."/>
            <person name="Sherlock G."/>
            <person name="Shah P."/>
            <person name="Silverstein K.A."/>
            <person name="Skrzypek M.S."/>
            <person name="Soll D."/>
            <person name="Staggs R."/>
            <person name="Stansfield I."/>
            <person name="Stumpf M.P."/>
            <person name="Sudbery P.E."/>
            <person name="Srikantha T."/>
            <person name="Zeng Q."/>
            <person name="Berman J."/>
            <person name="Berriman M."/>
            <person name="Heitman J."/>
            <person name="Gow N.A."/>
            <person name="Lorenz M.C."/>
            <person name="Birren B.W."/>
            <person name="Kellis M."/>
            <person name="Cuomo C.A."/>
        </authorList>
    </citation>
    <scope>NUCLEOTIDE SEQUENCE [LARGE SCALE GENOMIC DNA]</scope>
    <source>
        <strain evidence="5">ATCC 11503 / BCRC 21390 / CBS 2605 / JCM 1781 / NBRC 1676 / NRRL YB-4239</strain>
    </source>
</reference>
<sequence length="221" mass="25912">MSFFITKHSDLYNKSVTHPLTTELCKGTLPNHVLFTYLNQDLKFFNLGLSVMGKALAMCPNPESRVRLARQIGFFANDENLYFTKTLEELEHEDLSQVAKLKSNGLVLPEVQEYLDFMKRAIYNYDYVQIATFLYVMEKIYLDWATSELAKEKSKSNLPYKYQEWINLHTGKAFTEWVEFLEKEVVDNTKSTDDKKKSEDTFVETVKLEIGFFESCYSYRD</sequence>
<dbReference type="KEGG" id="lel:PVL30_002458"/>
<evidence type="ECO:0000256" key="2">
    <source>
        <dbReference type="PIRSR" id="PIRSR003170-2"/>
    </source>
</evidence>
<dbReference type="STRING" id="379508.A5E6X4"/>
<organism evidence="4 5">
    <name type="scientific">Lodderomyces elongisporus (strain ATCC 11503 / CBS 2605 / JCM 1781 / NBRC 1676 / NRRL YB-4239)</name>
    <name type="common">Yeast</name>
    <name type="synonym">Saccharomyces elongisporus</name>
    <dbReference type="NCBI Taxonomy" id="379508"/>
    <lineage>
        <taxon>Eukaryota</taxon>
        <taxon>Fungi</taxon>
        <taxon>Dikarya</taxon>
        <taxon>Ascomycota</taxon>
        <taxon>Saccharomycotina</taxon>
        <taxon>Pichiomycetes</taxon>
        <taxon>Debaryomycetaceae</taxon>
        <taxon>Candida/Lodderomyces clade</taxon>
        <taxon>Lodderomyces</taxon>
    </lineage>
</organism>
<dbReference type="InterPro" id="IPR004305">
    <property type="entry name" value="Thiaminase-2/PQQC"/>
</dbReference>
<proteinExistence type="predicted"/>
<dbReference type="OMA" id="AEWITLH"/>
<feature type="domain" description="Thiaminase-2/PQQC" evidence="3">
    <location>
        <begin position="7"/>
        <end position="217"/>
    </location>
</feature>
<dbReference type="InterPro" id="IPR050967">
    <property type="entry name" value="Thiamine_Salvage_TenA"/>
</dbReference>
<feature type="active site" description="Proton donor" evidence="1">
    <location>
        <position position="209"/>
    </location>
</feature>
<dbReference type="InterPro" id="IPR026285">
    <property type="entry name" value="TenA_E"/>
</dbReference>
<dbReference type="RefSeq" id="XP_001523517.1">
    <property type="nucleotide sequence ID" value="XM_001523467.1"/>
</dbReference>
<dbReference type="VEuPathDB" id="FungiDB:LELG_05363"/>
<keyword evidence="5" id="KW-1185">Reference proteome</keyword>
<dbReference type="eggNOG" id="ENOG502QT8P">
    <property type="taxonomic scope" value="Eukaryota"/>
</dbReference>
<dbReference type="FunCoup" id="A5E6X4">
    <property type="interactions" value="10"/>
</dbReference>
<dbReference type="OrthoDB" id="37730at2759"/>
<dbReference type="PANTHER" id="PTHR43198:SF2">
    <property type="entry name" value="SI:CH1073-67J19.1-RELATED"/>
    <property type="match status" value="1"/>
</dbReference>
<accession>A5E6X4</accession>
<dbReference type="InParanoid" id="A5E6X4"/>
<feature type="binding site" evidence="2">
    <location>
        <position position="79"/>
    </location>
    <ligand>
        <name>substrate</name>
    </ligand>
</feature>
<dbReference type="GO" id="GO:0005829">
    <property type="term" value="C:cytosol"/>
    <property type="evidence" value="ECO:0007669"/>
    <property type="project" value="TreeGrafter"/>
</dbReference>
<dbReference type="GeneID" id="5230535"/>
<protein>
    <recommendedName>
        <fullName evidence="3">Thiaminase-2/PQQC domain-containing protein</fullName>
    </recommendedName>
</protein>
<evidence type="ECO:0000259" key="3">
    <source>
        <dbReference type="Pfam" id="PF03070"/>
    </source>
</evidence>
<feature type="binding site" evidence="2">
    <location>
        <position position="41"/>
    </location>
    <ligand>
        <name>substrate</name>
    </ligand>
</feature>
<dbReference type="Pfam" id="PF03070">
    <property type="entry name" value="TENA_THI-4"/>
    <property type="match status" value="1"/>
</dbReference>
<gene>
    <name evidence="4" type="ORF">LELG_05363</name>
</gene>
<dbReference type="Proteomes" id="UP000001996">
    <property type="component" value="Unassembled WGS sequence"/>
</dbReference>
<dbReference type="PANTHER" id="PTHR43198">
    <property type="entry name" value="BIFUNCTIONAL TH2 PROTEIN"/>
    <property type="match status" value="1"/>
</dbReference>
<dbReference type="GO" id="GO:0006772">
    <property type="term" value="P:thiamine metabolic process"/>
    <property type="evidence" value="ECO:0007669"/>
    <property type="project" value="UniProtKB-ARBA"/>
</dbReference>
<dbReference type="AlphaFoldDB" id="A5E6X4"/>